<feature type="region of interest" description="Disordered" evidence="1">
    <location>
        <begin position="154"/>
        <end position="199"/>
    </location>
</feature>
<evidence type="ECO:0000256" key="1">
    <source>
        <dbReference type="SAM" id="MobiDB-lite"/>
    </source>
</evidence>
<organism evidence="2 3">
    <name type="scientific">Mycena belliarum</name>
    <dbReference type="NCBI Taxonomy" id="1033014"/>
    <lineage>
        <taxon>Eukaryota</taxon>
        <taxon>Fungi</taxon>
        <taxon>Dikarya</taxon>
        <taxon>Basidiomycota</taxon>
        <taxon>Agaricomycotina</taxon>
        <taxon>Agaricomycetes</taxon>
        <taxon>Agaricomycetidae</taxon>
        <taxon>Agaricales</taxon>
        <taxon>Marasmiineae</taxon>
        <taxon>Mycenaceae</taxon>
        <taxon>Mycena</taxon>
    </lineage>
</organism>
<comment type="caution">
    <text evidence="2">The sequence shown here is derived from an EMBL/GenBank/DDBJ whole genome shotgun (WGS) entry which is preliminary data.</text>
</comment>
<evidence type="ECO:0000313" key="2">
    <source>
        <dbReference type="EMBL" id="KAJ7084047.1"/>
    </source>
</evidence>
<feature type="compositionally biased region" description="Polar residues" evidence="1">
    <location>
        <begin position="178"/>
        <end position="189"/>
    </location>
</feature>
<gene>
    <name evidence="2" type="ORF">B0H15DRAFT_951792</name>
</gene>
<evidence type="ECO:0000313" key="3">
    <source>
        <dbReference type="Proteomes" id="UP001222325"/>
    </source>
</evidence>
<keyword evidence="3" id="KW-1185">Reference proteome</keyword>
<reference evidence="2" key="1">
    <citation type="submission" date="2023-03" db="EMBL/GenBank/DDBJ databases">
        <title>Massive genome expansion in bonnet fungi (Mycena s.s.) driven by repeated elements and novel gene families across ecological guilds.</title>
        <authorList>
            <consortium name="Lawrence Berkeley National Laboratory"/>
            <person name="Harder C.B."/>
            <person name="Miyauchi S."/>
            <person name="Viragh M."/>
            <person name="Kuo A."/>
            <person name="Thoen E."/>
            <person name="Andreopoulos B."/>
            <person name="Lu D."/>
            <person name="Skrede I."/>
            <person name="Drula E."/>
            <person name="Henrissat B."/>
            <person name="Morin E."/>
            <person name="Kohler A."/>
            <person name="Barry K."/>
            <person name="LaButti K."/>
            <person name="Morin E."/>
            <person name="Salamov A."/>
            <person name="Lipzen A."/>
            <person name="Mereny Z."/>
            <person name="Hegedus B."/>
            <person name="Baldrian P."/>
            <person name="Stursova M."/>
            <person name="Weitz H."/>
            <person name="Taylor A."/>
            <person name="Grigoriev I.V."/>
            <person name="Nagy L.G."/>
            <person name="Martin F."/>
            <person name="Kauserud H."/>
        </authorList>
    </citation>
    <scope>NUCLEOTIDE SEQUENCE</scope>
    <source>
        <strain evidence="2">CBHHK173m</strain>
    </source>
</reference>
<dbReference type="AlphaFoldDB" id="A0AAD6XSD8"/>
<accession>A0AAD6XSD8</accession>
<protein>
    <submittedName>
        <fullName evidence="2">Uncharacterized protein</fullName>
    </submittedName>
</protein>
<dbReference type="EMBL" id="JARJCN010000039">
    <property type="protein sequence ID" value="KAJ7084047.1"/>
    <property type="molecule type" value="Genomic_DNA"/>
</dbReference>
<name>A0AAD6XSD8_9AGAR</name>
<sequence>MSTPKLWTSIMFSPSRYRTSSAMVDRWIKASGRGPLSVGLHTIDSDNPAFFDPVIALYERWRVLDIELCDTSLLAHAGNSFPPLETLVRLSLNGLDLANTEHLLAFFACSGRALRSLALREICIESGDTAFLLAALPLLPRLRALSIFRAAPTRVTTPPPSSTSPPSSSPRSAPPHCSPTSSTSRSTAVLVSPTPRWRT</sequence>
<proteinExistence type="predicted"/>
<dbReference type="Proteomes" id="UP001222325">
    <property type="component" value="Unassembled WGS sequence"/>
</dbReference>
<dbReference type="SUPFAM" id="SSF52047">
    <property type="entry name" value="RNI-like"/>
    <property type="match status" value="1"/>
</dbReference>